<dbReference type="Gene3D" id="1.10.940.10">
    <property type="entry name" value="NusB-like"/>
    <property type="match status" value="1"/>
</dbReference>
<reference evidence="9 10" key="1">
    <citation type="journal article" date="2015" name="Nature">
        <title>rRNA introns, odd ribosomes, and small enigmatic genomes across a large radiation of phyla.</title>
        <authorList>
            <person name="Brown C.T."/>
            <person name="Hug L.A."/>
            <person name="Thomas B.C."/>
            <person name="Sharon I."/>
            <person name="Castelle C.J."/>
            <person name="Singh A."/>
            <person name="Wilkins M.J."/>
            <person name="Williams K.H."/>
            <person name="Banfield J.F."/>
        </authorList>
    </citation>
    <scope>NUCLEOTIDE SEQUENCE [LARGE SCALE GENOMIC DNA]</scope>
</reference>
<evidence type="ECO:0000256" key="2">
    <source>
        <dbReference type="ARBA" id="ARBA00022814"/>
    </source>
</evidence>
<feature type="region of interest" description="Disordered" evidence="7">
    <location>
        <begin position="144"/>
        <end position="171"/>
    </location>
</feature>
<feature type="compositionally biased region" description="Basic and acidic residues" evidence="7">
    <location>
        <begin position="144"/>
        <end position="159"/>
    </location>
</feature>
<dbReference type="InterPro" id="IPR011605">
    <property type="entry name" value="NusB_fam"/>
</dbReference>
<evidence type="ECO:0000256" key="1">
    <source>
        <dbReference type="ARBA" id="ARBA00005952"/>
    </source>
</evidence>
<dbReference type="AlphaFoldDB" id="A0A0G1PIU9"/>
<keyword evidence="4 6" id="KW-0805">Transcription regulation</keyword>
<name>A0A0G1PIU9_9BACT</name>
<keyword evidence="3 6" id="KW-0694">RNA-binding</keyword>
<dbReference type="PATRIC" id="fig|1619001.3.peg.632"/>
<sequence length="171" mass="19213">MSNRHLARTIAIQSLYQWDFLSQPKERVEEILAFNREEFAPNFDDGGFINELFLGVMEHLADIDGLIIRFAPDWPLDSMSIIDRNIIRVGVYELKMNPHIPAKVAINEAIEIAKTFGGESSGKFVNGVLGAMFKEMVVHGEIKEVDKKKEEEEKQKAQEAAETPATPPVAS</sequence>
<evidence type="ECO:0000259" key="8">
    <source>
        <dbReference type="Pfam" id="PF01029"/>
    </source>
</evidence>
<dbReference type="GO" id="GO:0031564">
    <property type="term" value="P:transcription antitermination"/>
    <property type="evidence" value="ECO:0007669"/>
    <property type="project" value="UniProtKB-KW"/>
</dbReference>
<evidence type="ECO:0000313" key="9">
    <source>
        <dbReference type="EMBL" id="KKU32729.1"/>
    </source>
</evidence>
<accession>A0A0G1PIU9</accession>
<evidence type="ECO:0000313" key="10">
    <source>
        <dbReference type="Proteomes" id="UP000034705"/>
    </source>
</evidence>
<keyword evidence="2 6" id="KW-0889">Transcription antitermination</keyword>
<proteinExistence type="inferred from homology"/>
<evidence type="ECO:0000256" key="4">
    <source>
        <dbReference type="ARBA" id="ARBA00023015"/>
    </source>
</evidence>
<dbReference type="PANTHER" id="PTHR11078:SF3">
    <property type="entry name" value="ANTITERMINATION NUSB DOMAIN-CONTAINING PROTEIN"/>
    <property type="match status" value="1"/>
</dbReference>
<dbReference type="EMBL" id="LCMG01000013">
    <property type="protein sequence ID" value="KKU32729.1"/>
    <property type="molecule type" value="Genomic_DNA"/>
</dbReference>
<dbReference type="Pfam" id="PF01029">
    <property type="entry name" value="NusB"/>
    <property type="match status" value="1"/>
</dbReference>
<dbReference type="InterPro" id="IPR035926">
    <property type="entry name" value="NusB-like_sf"/>
</dbReference>
<dbReference type="GO" id="GO:0005829">
    <property type="term" value="C:cytosol"/>
    <property type="evidence" value="ECO:0007669"/>
    <property type="project" value="TreeGrafter"/>
</dbReference>
<comment type="similarity">
    <text evidence="1 6">Belongs to the NusB family.</text>
</comment>
<dbReference type="HAMAP" id="MF_00073">
    <property type="entry name" value="NusB"/>
    <property type="match status" value="1"/>
</dbReference>
<evidence type="ECO:0000256" key="6">
    <source>
        <dbReference type="HAMAP-Rule" id="MF_00073"/>
    </source>
</evidence>
<protein>
    <recommendedName>
        <fullName evidence="6">Transcription antitermination protein NusB</fullName>
    </recommendedName>
    <alternativeName>
        <fullName evidence="6">Antitermination factor NusB</fullName>
    </alternativeName>
</protein>
<evidence type="ECO:0000256" key="7">
    <source>
        <dbReference type="SAM" id="MobiDB-lite"/>
    </source>
</evidence>
<keyword evidence="5 6" id="KW-0804">Transcription</keyword>
<dbReference type="GO" id="GO:0003723">
    <property type="term" value="F:RNA binding"/>
    <property type="evidence" value="ECO:0007669"/>
    <property type="project" value="UniProtKB-UniRule"/>
</dbReference>
<feature type="domain" description="NusB/RsmB/TIM44" evidence="8">
    <location>
        <begin position="7"/>
        <end position="132"/>
    </location>
</feature>
<evidence type="ECO:0000256" key="3">
    <source>
        <dbReference type="ARBA" id="ARBA00022884"/>
    </source>
</evidence>
<dbReference type="GO" id="GO:0006353">
    <property type="term" value="P:DNA-templated transcription termination"/>
    <property type="evidence" value="ECO:0007669"/>
    <property type="project" value="UniProtKB-UniRule"/>
</dbReference>
<dbReference type="SUPFAM" id="SSF48013">
    <property type="entry name" value="NusB-like"/>
    <property type="match status" value="1"/>
</dbReference>
<dbReference type="CDD" id="cd00619">
    <property type="entry name" value="Terminator_NusB"/>
    <property type="match status" value="1"/>
</dbReference>
<organism evidence="9 10">
    <name type="scientific">Candidatus Uhrbacteria bacterium GW2011_GWF2_46_218</name>
    <dbReference type="NCBI Taxonomy" id="1619001"/>
    <lineage>
        <taxon>Bacteria</taxon>
        <taxon>Candidatus Uhriibacteriota</taxon>
    </lineage>
</organism>
<dbReference type="InterPro" id="IPR006027">
    <property type="entry name" value="NusB_RsmB_TIM44"/>
</dbReference>
<gene>
    <name evidence="6" type="primary">nusB</name>
    <name evidence="9" type="ORF">UX45_C0013G0006</name>
</gene>
<evidence type="ECO:0000256" key="5">
    <source>
        <dbReference type="ARBA" id="ARBA00023163"/>
    </source>
</evidence>
<dbReference type="PANTHER" id="PTHR11078">
    <property type="entry name" value="N UTILIZATION SUBSTANCE PROTEIN B-RELATED"/>
    <property type="match status" value="1"/>
</dbReference>
<comment type="caution">
    <text evidence="9">The sequence shown here is derived from an EMBL/GenBank/DDBJ whole genome shotgun (WGS) entry which is preliminary data.</text>
</comment>
<comment type="function">
    <text evidence="6">Involved in transcription antitermination. Required for transcription of ribosomal RNA (rRNA) genes. Binds specifically to the boxA antiterminator sequence of the ribosomal RNA (rrn) operons.</text>
</comment>
<dbReference type="Proteomes" id="UP000034705">
    <property type="component" value="Unassembled WGS sequence"/>
</dbReference>
<dbReference type="NCBIfam" id="TIGR01951">
    <property type="entry name" value="nusB"/>
    <property type="match status" value="1"/>
</dbReference>